<evidence type="ECO:0008006" key="4">
    <source>
        <dbReference type="Google" id="ProtNLM"/>
    </source>
</evidence>
<organism evidence="2 3">
    <name type="scientific">Francisella halioticida</name>
    <dbReference type="NCBI Taxonomy" id="549298"/>
    <lineage>
        <taxon>Bacteria</taxon>
        <taxon>Pseudomonadati</taxon>
        <taxon>Pseudomonadota</taxon>
        <taxon>Gammaproteobacteria</taxon>
        <taxon>Thiotrichales</taxon>
        <taxon>Francisellaceae</taxon>
        <taxon>Francisella</taxon>
    </lineage>
</organism>
<protein>
    <recommendedName>
        <fullName evidence="4">DNA gyrase subunit B</fullName>
    </recommendedName>
</protein>
<gene>
    <name evidence="2" type="ORF">CDV26_11325</name>
</gene>
<name>A0ABM6M222_9GAMM</name>
<evidence type="ECO:0000313" key="2">
    <source>
        <dbReference type="EMBL" id="ASG68888.1"/>
    </source>
</evidence>
<evidence type="ECO:0000256" key="1">
    <source>
        <dbReference type="SAM" id="Phobius"/>
    </source>
</evidence>
<feature type="transmembrane region" description="Helical" evidence="1">
    <location>
        <begin position="53"/>
        <end position="71"/>
    </location>
</feature>
<keyword evidence="1" id="KW-1133">Transmembrane helix</keyword>
<keyword evidence="1" id="KW-0812">Transmembrane</keyword>
<accession>A0ABM6M222</accession>
<feature type="transmembrane region" description="Helical" evidence="1">
    <location>
        <begin position="77"/>
        <end position="97"/>
    </location>
</feature>
<feature type="transmembrane region" description="Helical" evidence="1">
    <location>
        <begin position="118"/>
        <end position="146"/>
    </location>
</feature>
<keyword evidence="3" id="KW-1185">Reference proteome</keyword>
<feature type="transmembrane region" description="Helical" evidence="1">
    <location>
        <begin position="158"/>
        <end position="178"/>
    </location>
</feature>
<proteinExistence type="predicted"/>
<dbReference type="EMBL" id="CP022132">
    <property type="protein sequence ID" value="ASG68888.1"/>
    <property type="molecule type" value="Genomic_DNA"/>
</dbReference>
<reference evidence="2 3" key="1">
    <citation type="submission" date="2017-06" db="EMBL/GenBank/DDBJ databases">
        <title>Complete genome of Francisella halioticida.</title>
        <authorList>
            <person name="Sjodin A."/>
        </authorList>
    </citation>
    <scope>NUCLEOTIDE SEQUENCE [LARGE SCALE GENOMIC DNA]</scope>
    <source>
        <strain evidence="2 3">DSM 23729</strain>
    </source>
</reference>
<feature type="transmembrane region" description="Helical" evidence="1">
    <location>
        <begin position="7"/>
        <end position="24"/>
    </location>
</feature>
<feature type="transmembrane region" description="Helical" evidence="1">
    <location>
        <begin position="30"/>
        <end position="46"/>
    </location>
</feature>
<keyword evidence="1" id="KW-0472">Membrane</keyword>
<dbReference type="Proteomes" id="UP000249910">
    <property type="component" value="Chromosome"/>
</dbReference>
<sequence>MKNSFKIILISLTILYPFIVFVGIKSLSLKYIGLLIALLFCLRSLIIKDKNIIWKVICIMGVVLAITAALINNIIVMQLYPIFVNIILFGIFSYSLFQEKSIITKFAERVNKLPLPTYAIKYTWCVTFSWCIFFCLNALVSTFTVFGSIEIWTLYNGLISYLLIGLLATIEIIIRFFIRRQFR</sequence>
<evidence type="ECO:0000313" key="3">
    <source>
        <dbReference type="Proteomes" id="UP000249910"/>
    </source>
</evidence>